<keyword evidence="3" id="KW-0238">DNA-binding</keyword>
<reference evidence="7" key="1">
    <citation type="journal article" date="2019" name="Int. J. Syst. Evol. Microbiol.">
        <title>The Global Catalogue of Microorganisms (GCM) 10K type strain sequencing project: providing services to taxonomists for standard genome sequencing and annotation.</title>
        <authorList>
            <consortium name="The Broad Institute Genomics Platform"/>
            <consortium name="The Broad Institute Genome Sequencing Center for Infectious Disease"/>
            <person name="Wu L."/>
            <person name="Ma J."/>
        </authorList>
    </citation>
    <scope>NUCLEOTIDE SEQUENCE [LARGE SCALE GENOMIC DNA]</scope>
    <source>
        <strain evidence="7">CGMCC 4.1530</strain>
    </source>
</reference>
<keyword evidence="7" id="KW-1185">Reference proteome</keyword>
<evidence type="ECO:0000256" key="2">
    <source>
        <dbReference type="ARBA" id="ARBA00023015"/>
    </source>
</evidence>
<dbReference type="InterPro" id="IPR000847">
    <property type="entry name" value="LysR_HTH_N"/>
</dbReference>
<dbReference type="Pfam" id="PF03466">
    <property type="entry name" value="LysR_substrate"/>
    <property type="match status" value="1"/>
</dbReference>
<protein>
    <submittedName>
        <fullName evidence="6">LysR family transcriptional regulator</fullName>
    </submittedName>
</protein>
<dbReference type="EMBL" id="JBHSUC010000003">
    <property type="protein sequence ID" value="MFC6361317.1"/>
    <property type="molecule type" value="Genomic_DNA"/>
</dbReference>
<dbReference type="InterPro" id="IPR005119">
    <property type="entry name" value="LysR_subst-bd"/>
</dbReference>
<dbReference type="RefSeq" id="WP_212708167.1">
    <property type="nucleotide sequence ID" value="NZ_BAAAFW010000025.1"/>
</dbReference>
<keyword evidence="2" id="KW-0805">Transcription regulation</keyword>
<evidence type="ECO:0000259" key="5">
    <source>
        <dbReference type="PROSITE" id="PS50931"/>
    </source>
</evidence>
<name>A0ABW1VNU3_9GAMM</name>
<organism evidence="6 7">
    <name type="scientific">Tatumella punctata</name>
    <dbReference type="NCBI Taxonomy" id="399969"/>
    <lineage>
        <taxon>Bacteria</taxon>
        <taxon>Pseudomonadati</taxon>
        <taxon>Pseudomonadota</taxon>
        <taxon>Gammaproteobacteria</taxon>
        <taxon>Enterobacterales</taxon>
        <taxon>Erwiniaceae</taxon>
        <taxon>Tatumella</taxon>
    </lineage>
</organism>
<evidence type="ECO:0000256" key="3">
    <source>
        <dbReference type="ARBA" id="ARBA00023125"/>
    </source>
</evidence>
<keyword evidence="4" id="KW-0804">Transcription</keyword>
<dbReference type="PRINTS" id="PR00039">
    <property type="entry name" value="HTHLYSR"/>
</dbReference>
<dbReference type="Gene3D" id="3.40.190.10">
    <property type="entry name" value="Periplasmic binding protein-like II"/>
    <property type="match status" value="2"/>
</dbReference>
<gene>
    <name evidence="6" type="ORF">ACFP73_04280</name>
</gene>
<dbReference type="Proteomes" id="UP001596215">
    <property type="component" value="Unassembled WGS sequence"/>
</dbReference>
<dbReference type="SUPFAM" id="SSF53850">
    <property type="entry name" value="Periplasmic binding protein-like II"/>
    <property type="match status" value="1"/>
</dbReference>
<feature type="domain" description="HTH lysR-type" evidence="5">
    <location>
        <begin position="1"/>
        <end position="58"/>
    </location>
</feature>
<evidence type="ECO:0000313" key="6">
    <source>
        <dbReference type="EMBL" id="MFC6361317.1"/>
    </source>
</evidence>
<dbReference type="PANTHER" id="PTHR30346:SF17">
    <property type="entry name" value="LYSR FAMILY TRANSCRIPTIONAL REGULATOR"/>
    <property type="match status" value="1"/>
</dbReference>
<comment type="similarity">
    <text evidence="1">Belongs to the LysR transcriptional regulatory family.</text>
</comment>
<dbReference type="PANTHER" id="PTHR30346">
    <property type="entry name" value="TRANSCRIPTIONAL DUAL REGULATOR HCAR-RELATED"/>
    <property type="match status" value="1"/>
</dbReference>
<evidence type="ECO:0000256" key="1">
    <source>
        <dbReference type="ARBA" id="ARBA00009437"/>
    </source>
</evidence>
<evidence type="ECO:0000313" key="7">
    <source>
        <dbReference type="Proteomes" id="UP001596215"/>
    </source>
</evidence>
<dbReference type="SUPFAM" id="SSF46785">
    <property type="entry name" value="Winged helix' DNA-binding domain"/>
    <property type="match status" value="1"/>
</dbReference>
<dbReference type="InterPro" id="IPR036390">
    <property type="entry name" value="WH_DNA-bd_sf"/>
</dbReference>
<dbReference type="PROSITE" id="PS50931">
    <property type="entry name" value="HTH_LYSR"/>
    <property type="match status" value="1"/>
</dbReference>
<accession>A0ABW1VNU3</accession>
<comment type="caution">
    <text evidence="6">The sequence shown here is derived from an EMBL/GenBank/DDBJ whole genome shotgun (WGS) entry which is preliminary data.</text>
</comment>
<dbReference type="Pfam" id="PF00126">
    <property type="entry name" value="HTH_1"/>
    <property type="match status" value="1"/>
</dbReference>
<dbReference type="InterPro" id="IPR036388">
    <property type="entry name" value="WH-like_DNA-bd_sf"/>
</dbReference>
<evidence type="ECO:0000256" key="4">
    <source>
        <dbReference type="ARBA" id="ARBA00023163"/>
    </source>
</evidence>
<sequence length="299" mass="33438">MEYRHLHAFVLLSEELHFAKAASRLNIAQPALSQHIKALEQETGLALFTRDRRHVALTPEGRQLLPQARLALSHFARFRDTVRVLKQGVRGQLTLGYVGSSILDPALSTLINHYRQQQPAIGIHIEEHCVDQQIVRLLNDQLDAAFIRSPFPQVPGLNYLDIVTRPLIAVLPAGHRLLKHPALSLESLADETFLLQQDPPGVGLGWSVIEACRRAGFTPHSVIPARDVSVACGLVAMGMGITVVPETQRSILTPGIGYCRLKDQQATTTLTLAWQRRRYHHALKNFILFMKQVTGKKQY</sequence>
<dbReference type="Gene3D" id="1.10.10.10">
    <property type="entry name" value="Winged helix-like DNA-binding domain superfamily/Winged helix DNA-binding domain"/>
    <property type="match status" value="1"/>
</dbReference>
<proteinExistence type="inferred from homology"/>